<feature type="domain" description="SGNH hydrolase-type esterase" evidence="2">
    <location>
        <begin position="62"/>
        <end position="211"/>
    </location>
</feature>
<dbReference type="PANTHER" id="PTHR30383">
    <property type="entry name" value="THIOESTERASE 1/PROTEASE 1/LYSOPHOSPHOLIPASE L1"/>
    <property type="match status" value="1"/>
</dbReference>
<evidence type="ECO:0000259" key="2">
    <source>
        <dbReference type="Pfam" id="PF13472"/>
    </source>
</evidence>
<dbReference type="OrthoDB" id="9790057at2"/>
<dbReference type="STRING" id="1436961.SAMN05421739_10573"/>
<dbReference type="RefSeq" id="WP_092103159.1">
    <property type="nucleotide sequence ID" value="NZ_FOOT01000005.1"/>
</dbReference>
<dbReference type="EMBL" id="FOOT01000005">
    <property type="protein sequence ID" value="SFH01696.1"/>
    <property type="molecule type" value="Genomic_DNA"/>
</dbReference>
<dbReference type="CDD" id="cd04502">
    <property type="entry name" value="SGNH_hydrolase_like_7"/>
    <property type="match status" value="1"/>
</dbReference>
<dbReference type="Pfam" id="PF13472">
    <property type="entry name" value="Lipase_GDSL_2"/>
    <property type="match status" value="1"/>
</dbReference>
<gene>
    <name evidence="3" type="ORF">SAMN05421739_10573</name>
</gene>
<feature type="chain" id="PRO_5011687279" evidence="1">
    <location>
        <begin position="23"/>
        <end position="222"/>
    </location>
</feature>
<name>A0A1I2WMU5_9BACT</name>
<keyword evidence="4" id="KW-1185">Reference proteome</keyword>
<dbReference type="SUPFAM" id="SSF52266">
    <property type="entry name" value="SGNH hydrolase"/>
    <property type="match status" value="1"/>
</dbReference>
<dbReference type="PANTHER" id="PTHR30383:SF5">
    <property type="entry name" value="SGNH HYDROLASE-TYPE ESTERASE DOMAIN-CONTAINING PROTEIN"/>
    <property type="match status" value="1"/>
</dbReference>
<reference evidence="4" key="1">
    <citation type="submission" date="2016-10" db="EMBL/GenBank/DDBJ databases">
        <authorList>
            <person name="Varghese N."/>
            <person name="Submissions S."/>
        </authorList>
    </citation>
    <scope>NUCLEOTIDE SEQUENCE [LARGE SCALE GENOMIC DNA]</scope>
    <source>
        <strain evidence="4">LP51</strain>
    </source>
</reference>
<evidence type="ECO:0000256" key="1">
    <source>
        <dbReference type="SAM" id="SignalP"/>
    </source>
</evidence>
<dbReference type="GO" id="GO:0004622">
    <property type="term" value="F:phosphatidylcholine lysophospholipase activity"/>
    <property type="evidence" value="ECO:0007669"/>
    <property type="project" value="TreeGrafter"/>
</dbReference>
<protein>
    <submittedName>
        <fullName evidence="3">Lysophospholipase L1</fullName>
    </submittedName>
</protein>
<dbReference type="AlphaFoldDB" id="A0A1I2WMU5"/>
<dbReference type="Gene3D" id="3.40.50.1110">
    <property type="entry name" value="SGNH hydrolase"/>
    <property type="match status" value="1"/>
</dbReference>
<feature type="signal peptide" evidence="1">
    <location>
        <begin position="1"/>
        <end position="22"/>
    </location>
</feature>
<evidence type="ECO:0000313" key="3">
    <source>
        <dbReference type="EMBL" id="SFH01696.1"/>
    </source>
</evidence>
<dbReference type="InterPro" id="IPR051532">
    <property type="entry name" value="Ester_Hydrolysis_Enzymes"/>
</dbReference>
<proteinExistence type="predicted"/>
<evidence type="ECO:0000313" key="4">
    <source>
        <dbReference type="Proteomes" id="UP000198724"/>
    </source>
</evidence>
<dbReference type="InterPro" id="IPR036514">
    <property type="entry name" value="SGNH_hydro_sf"/>
</dbReference>
<dbReference type="InterPro" id="IPR013830">
    <property type="entry name" value="SGNH_hydro"/>
</dbReference>
<organism evidence="3 4">
    <name type="scientific">Pontibacter chinhatensis</name>
    <dbReference type="NCBI Taxonomy" id="1436961"/>
    <lineage>
        <taxon>Bacteria</taxon>
        <taxon>Pseudomonadati</taxon>
        <taxon>Bacteroidota</taxon>
        <taxon>Cytophagia</taxon>
        <taxon>Cytophagales</taxon>
        <taxon>Hymenobacteraceae</taxon>
        <taxon>Pontibacter</taxon>
    </lineage>
</organism>
<dbReference type="Proteomes" id="UP000198724">
    <property type="component" value="Unassembled WGS sequence"/>
</dbReference>
<accession>A0A1I2WMU5</accession>
<sequence length="222" mass="25692">MRKIYLSFALLFILLALPNAHAQHNNPPFWNEIQAFKQQDSQQMPPRDAILFVGSSSIKLWNNLQEMFPKHTVVNRGFGGSNLLDLKRYLNDIVIPYQPKQIVIYSGENDIAGGDVQAPEVLERFQDVFQSIRQELPQVPVVFVSIKPSPSRLKYKPIIEEANQLIKAYLQTQPKTKYVDVYKPMLQKNGKPKPEIFTQDSLHMNQQGYQIWRKKIKSSLIK</sequence>
<keyword evidence="1" id="KW-0732">Signal</keyword>